<evidence type="ECO:0000259" key="1">
    <source>
        <dbReference type="Pfam" id="PF07727"/>
    </source>
</evidence>
<dbReference type="PANTHER" id="PTHR11439:SF463">
    <property type="entry name" value="REVERSE TRANSCRIPTASE TY1_COPIA-TYPE DOMAIN-CONTAINING PROTEIN"/>
    <property type="match status" value="1"/>
</dbReference>
<proteinExistence type="predicted"/>
<evidence type="ECO:0000313" key="2">
    <source>
        <dbReference type="EMBL" id="KAL3537425.1"/>
    </source>
</evidence>
<keyword evidence="3" id="KW-1185">Reference proteome</keyword>
<dbReference type="CDD" id="cd09272">
    <property type="entry name" value="RNase_HI_RT_Ty1"/>
    <property type="match status" value="1"/>
</dbReference>
<dbReference type="Proteomes" id="UP001630127">
    <property type="component" value="Unassembled WGS sequence"/>
</dbReference>
<sequence>MVRMLLALVTQLKWPIYQLDVKSAFLNGELEEEVYVAQLDGFVINGEEEKVYKLKKALYGLKQVPRAWYNKINSYFLQNGFERSENEHTLYLKKRGSLDDRKNTSGHVFSLGSGAITGSSKKQATMALSSSEAEYVVATSSSCQCIWLRRILADLHQKQEKATEIFCDNKSTIAMTKNPAFHGRTKHIDICFHFIHELVAKGEIILNTD</sequence>
<dbReference type="AlphaFoldDB" id="A0ABD3B251"/>
<dbReference type="PANTHER" id="PTHR11439">
    <property type="entry name" value="GAG-POL-RELATED RETROTRANSPOSON"/>
    <property type="match status" value="1"/>
</dbReference>
<dbReference type="EMBL" id="JBJUIK010000001">
    <property type="protein sequence ID" value="KAL3537425.1"/>
    <property type="molecule type" value="Genomic_DNA"/>
</dbReference>
<dbReference type="InterPro" id="IPR013103">
    <property type="entry name" value="RVT_2"/>
</dbReference>
<comment type="caution">
    <text evidence="2">The sequence shown here is derived from an EMBL/GenBank/DDBJ whole genome shotgun (WGS) entry which is preliminary data.</text>
</comment>
<evidence type="ECO:0000313" key="3">
    <source>
        <dbReference type="Proteomes" id="UP001630127"/>
    </source>
</evidence>
<dbReference type="InterPro" id="IPR043502">
    <property type="entry name" value="DNA/RNA_pol_sf"/>
</dbReference>
<feature type="domain" description="Reverse transcriptase Ty1/copia-type" evidence="1">
    <location>
        <begin position="2"/>
        <end position="97"/>
    </location>
</feature>
<name>A0ABD3B251_9GENT</name>
<accession>A0ABD3B251</accession>
<gene>
    <name evidence="2" type="ORF">ACH5RR_000791</name>
</gene>
<protein>
    <recommendedName>
        <fullName evidence="1">Reverse transcriptase Ty1/copia-type domain-containing protein</fullName>
    </recommendedName>
</protein>
<dbReference type="Pfam" id="PF07727">
    <property type="entry name" value="RVT_2"/>
    <property type="match status" value="1"/>
</dbReference>
<organism evidence="2 3">
    <name type="scientific">Cinchona calisaya</name>
    <dbReference type="NCBI Taxonomy" id="153742"/>
    <lineage>
        <taxon>Eukaryota</taxon>
        <taxon>Viridiplantae</taxon>
        <taxon>Streptophyta</taxon>
        <taxon>Embryophyta</taxon>
        <taxon>Tracheophyta</taxon>
        <taxon>Spermatophyta</taxon>
        <taxon>Magnoliopsida</taxon>
        <taxon>eudicotyledons</taxon>
        <taxon>Gunneridae</taxon>
        <taxon>Pentapetalae</taxon>
        <taxon>asterids</taxon>
        <taxon>lamiids</taxon>
        <taxon>Gentianales</taxon>
        <taxon>Rubiaceae</taxon>
        <taxon>Cinchonoideae</taxon>
        <taxon>Cinchoneae</taxon>
        <taxon>Cinchona</taxon>
    </lineage>
</organism>
<dbReference type="SUPFAM" id="SSF56672">
    <property type="entry name" value="DNA/RNA polymerases"/>
    <property type="match status" value="1"/>
</dbReference>
<reference evidence="2 3" key="1">
    <citation type="submission" date="2024-11" db="EMBL/GenBank/DDBJ databases">
        <title>A near-complete genome assembly of Cinchona calisaya.</title>
        <authorList>
            <person name="Lian D.C."/>
            <person name="Zhao X.W."/>
            <person name="Wei L."/>
        </authorList>
    </citation>
    <scope>NUCLEOTIDE SEQUENCE [LARGE SCALE GENOMIC DNA]</scope>
    <source>
        <tissue evidence="2">Nenye</tissue>
    </source>
</reference>